<feature type="region of interest" description="Disordered" evidence="4">
    <location>
        <begin position="755"/>
        <end position="893"/>
    </location>
</feature>
<dbReference type="InterPro" id="IPR045109">
    <property type="entry name" value="LSDs-like"/>
</dbReference>
<gene>
    <name evidence="6" type="ORF">PSFLO_04154</name>
</gene>
<feature type="domain" description="JmjC" evidence="5">
    <location>
        <begin position="516"/>
        <end position="695"/>
    </location>
</feature>
<dbReference type="SMART" id="SM00558">
    <property type="entry name" value="JmjC"/>
    <property type="match status" value="1"/>
</dbReference>
<evidence type="ECO:0000256" key="2">
    <source>
        <dbReference type="ARBA" id="ARBA00022723"/>
    </source>
</evidence>
<dbReference type="GO" id="GO:0031490">
    <property type="term" value="F:chromatin DNA binding"/>
    <property type="evidence" value="ECO:0007669"/>
    <property type="project" value="TreeGrafter"/>
</dbReference>
<organism evidence="6 7">
    <name type="scientific">Pseudozyma flocculosa</name>
    <dbReference type="NCBI Taxonomy" id="84751"/>
    <lineage>
        <taxon>Eukaryota</taxon>
        <taxon>Fungi</taxon>
        <taxon>Dikarya</taxon>
        <taxon>Basidiomycota</taxon>
        <taxon>Ustilaginomycotina</taxon>
        <taxon>Ustilaginomycetes</taxon>
        <taxon>Ustilaginales</taxon>
        <taxon>Ustilaginaceae</taxon>
        <taxon>Pseudozyma</taxon>
    </lineage>
</organism>
<dbReference type="EMBL" id="OOIP01000011">
    <property type="protein sequence ID" value="SPO38675.1"/>
    <property type="molecule type" value="Genomic_DNA"/>
</dbReference>
<dbReference type="GO" id="GO:0000118">
    <property type="term" value="C:histone deacetylase complex"/>
    <property type="evidence" value="ECO:0007669"/>
    <property type="project" value="TreeGrafter"/>
</dbReference>
<feature type="region of interest" description="Disordered" evidence="4">
    <location>
        <begin position="108"/>
        <end position="142"/>
    </location>
</feature>
<keyword evidence="2" id="KW-0479">Metal-binding</keyword>
<feature type="compositionally biased region" description="Basic and acidic residues" evidence="4">
    <location>
        <begin position="113"/>
        <end position="125"/>
    </location>
</feature>
<proteinExistence type="predicted"/>
<feature type="region of interest" description="Disordered" evidence="4">
    <location>
        <begin position="1"/>
        <end position="34"/>
    </location>
</feature>
<feature type="compositionally biased region" description="Low complexity" evidence="4">
    <location>
        <begin position="818"/>
        <end position="845"/>
    </location>
</feature>
<dbReference type="PANTHER" id="PTHR12549:SF38">
    <property type="entry name" value="JMJC DOMAIN-CONTAINING HISTONE DEMETHYLASE 2, ISOFORM A"/>
    <property type="match status" value="1"/>
</dbReference>
<evidence type="ECO:0000256" key="3">
    <source>
        <dbReference type="ARBA" id="ARBA00023242"/>
    </source>
</evidence>
<dbReference type="InterPro" id="IPR003347">
    <property type="entry name" value="JmjC_dom"/>
</dbReference>
<evidence type="ECO:0000313" key="7">
    <source>
        <dbReference type="Proteomes" id="UP000323386"/>
    </source>
</evidence>
<dbReference type="PANTHER" id="PTHR12549">
    <property type="entry name" value="JMJC DOMAIN-CONTAINING HISTONE DEMETHYLATION PROTEIN"/>
    <property type="match status" value="1"/>
</dbReference>
<keyword evidence="3" id="KW-0539">Nucleus</keyword>
<comment type="subcellular location">
    <subcellularLocation>
        <location evidence="1">Nucleus</location>
    </subcellularLocation>
</comment>
<dbReference type="AlphaFoldDB" id="A0A5C3F3W6"/>
<dbReference type="Proteomes" id="UP000323386">
    <property type="component" value="Unassembled WGS sequence"/>
</dbReference>
<feature type="compositionally biased region" description="Low complexity" evidence="4">
    <location>
        <begin position="755"/>
        <end position="764"/>
    </location>
</feature>
<dbReference type="PROSITE" id="PS51184">
    <property type="entry name" value="JMJC"/>
    <property type="match status" value="1"/>
</dbReference>
<protein>
    <recommendedName>
        <fullName evidence="5">JmjC domain-containing protein</fullName>
    </recommendedName>
</protein>
<evidence type="ECO:0000313" key="6">
    <source>
        <dbReference type="EMBL" id="SPO38675.1"/>
    </source>
</evidence>
<evidence type="ECO:0000256" key="1">
    <source>
        <dbReference type="ARBA" id="ARBA00004123"/>
    </source>
</evidence>
<evidence type="ECO:0000256" key="4">
    <source>
        <dbReference type="SAM" id="MobiDB-lite"/>
    </source>
</evidence>
<dbReference type="SUPFAM" id="SSF51197">
    <property type="entry name" value="Clavaminate synthase-like"/>
    <property type="match status" value="1"/>
</dbReference>
<dbReference type="GO" id="GO:0046872">
    <property type="term" value="F:metal ion binding"/>
    <property type="evidence" value="ECO:0007669"/>
    <property type="project" value="UniProtKB-KW"/>
</dbReference>
<accession>A0A5C3F3W6</accession>
<dbReference type="GO" id="GO:0000785">
    <property type="term" value="C:chromatin"/>
    <property type="evidence" value="ECO:0007669"/>
    <property type="project" value="TreeGrafter"/>
</dbReference>
<dbReference type="Pfam" id="PF02373">
    <property type="entry name" value="JmjC"/>
    <property type="match status" value="1"/>
</dbReference>
<dbReference type="OrthoDB" id="1667110at2759"/>
<evidence type="ECO:0000259" key="5">
    <source>
        <dbReference type="PROSITE" id="PS51184"/>
    </source>
</evidence>
<dbReference type="GO" id="GO:0003712">
    <property type="term" value="F:transcription coregulator activity"/>
    <property type="evidence" value="ECO:0007669"/>
    <property type="project" value="TreeGrafter"/>
</dbReference>
<sequence length="951" mass="106370">MSAPILDLAPADAAPQPPAASYPATKPETDDDAFATESMHASEEEVIPVPIHGRVVKAEQAISLPPLASTPPHQATEPVEHPTLMEADQGPPPKDVVYQAPTQRKAAMAAQGRMEEMREAVDPKRGRVASSSTPKRPASSVPKLSLDELVKQHQFEHGGQLWELQFRSCQAPSSDASTLAHFVSSRNPDRELQVPDSGSFNRSIDDDTCTRLQRTTAKSLLPILRREAAHARLPEALRRQRETEYRQMCEFCNTSIFSASWFCRCCGREYCPDCQEALRDPDTAQDASPKERLRLTICSRGRVHTADDLIPMTRFDIEMLDEEIAVMERLGLQEDDLWGESRGWDSDAEPNFNGRNHVSKHEPIDWPTLPPYRAGLEADRLVGFRSLRQFDRHQMSNRLMEREWRHGEPLLVTGIRDMRHFWDPPAFVERYGQDACHIVRCDKDPELGKRDDGITALTDVKTFFRTFGTSAEERKEMLGEGSWKLKDWPPSADFKETFPELYDDFNRAVPVPDYTRRDGVLNLGSYYPRNVIQPDLGPKMYNAWPSDEGPGSRGTTRLHMDMADAVNIMLHASPPKGVDVPEELRPGVAAWDIFPAEDADTIREFLRKEFDPNGAFKDDPIHTQRYFIDAERRVKLFREYGVQGWRIYQKVGEAVFIPAGCAHQVCNLADCIKVAVDFVSPQNIERCFKLTSEFRQLTKDFRAWKEDVLSLRTTLWYAWCACRQFQNAGPYVADAAKKDRPPGELKMVLQTIPASPSEAAGPSSPLHPARSQGKKREKDSGQASPAQAQAGHASDADELERPAKKARSTPQAKKKAAKTSTPAGKKKMSSSGTSSSRSKKAAVVAPLSDDDSELSEESGSDYDDGGFDSSKATPSNGIASRAKVRASANANDAAGPVEPALEIEPNMPGDRSVDFWRFLDKRMSNDSLYSLAHFCHNLYRQRGLEMPTTFD</sequence>
<dbReference type="GO" id="GO:0006357">
    <property type="term" value="P:regulation of transcription by RNA polymerase II"/>
    <property type="evidence" value="ECO:0007669"/>
    <property type="project" value="TreeGrafter"/>
</dbReference>
<feature type="compositionally biased region" description="Acidic residues" evidence="4">
    <location>
        <begin position="848"/>
        <end position="866"/>
    </location>
</feature>
<feature type="compositionally biased region" description="Low complexity" evidence="4">
    <location>
        <begin position="781"/>
        <end position="793"/>
    </location>
</feature>
<keyword evidence="7" id="KW-1185">Reference proteome</keyword>
<feature type="compositionally biased region" description="Basic residues" evidence="4">
    <location>
        <begin position="804"/>
        <end position="817"/>
    </location>
</feature>
<dbReference type="GO" id="GO:0032454">
    <property type="term" value="F:histone H3K9 demethylase activity"/>
    <property type="evidence" value="ECO:0007669"/>
    <property type="project" value="InterPro"/>
</dbReference>
<feature type="compositionally biased region" description="Low complexity" evidence="4">
    <location>
        <begin position="1"/>
        <end position="14"/>
    </location>
</feature>
<reference evidence="6 7" key="1">
    <citation type="submission" date="2018-03" db="EMBL/GenBank/DDBJ databases">
        <authorList>
            <person name="Guldener U."/>
        </authorList>
    </citation>
    <scope>NUCLEOTIDE SEQUENCE [LARGE SCALE GENOMIC DNA]</scope>
    <source>
        <strain evidence="6 7">DAOM196992</strain>
    </source>
</reference>
<name>A0A5C3F3W6_9BASI</name>
<dbReference type="Gene3D" id="2.60.120.650">
    <property type="entry name" value="Cupin"/>
    <property type="match status" value="1"/>
</dbReference>